<evidence type="ECO:0000313" key="1">
    <source>
        <dbReference type="EMBL" id="SHI42327.1"/>
    </source>
</evidence>
<keyword evidence="2" id="KW-1185">Reference proteome</keyword>
<gene>
    <name evidence="1" type="ORF">SAMN02745219_00268</name>
</gene>
<accession>A0A1M6B0X8</accession>
<protein>
    <submittedName>
        <fullName evidence="1">Uncharacterized protein</fullName>
    </submittedName>
</protein>
<dbReference type="EMBL" id="FQZM01000004">
    <property type="protein sequence ID" value="SHI42327.1"/>
    <property type="molecule type" value="Genomic_DNA"/>
</dbReference>
<evidence type="ECO:0000313" key="2">
    <source>
        <dbReference type="Proteomes" id="UP000184529"/>
    </source>
</evidence>
<reference evidence="2" key="1">
    <citation type="submission" date="2016-11" db="EMBL/GenBank/DDBJ databases">
        <authorList>
            <person name="Varghese N."/>
            <person name="Submissions S."/>
        </authorList>
    </citation>
    <scope>NUCLEOTIDE SEQUENCE [LARGE SCALE GENOMIC DNA]</scope>
    <source>
        <strain evidence="2">DSM 16057</strain>
    </source>
</reference>
<dbReference type="STRING" id="1121432.SAMN02745219_00268"/>
<name>A0A1M6B0X8_9FIRM</name>
<proteinExistence type="predicted"/>
<dbReference type="AlphaFoldDB" id="A0A1M6B0X8"/>
<sequence length="88" mass="9864">MLDAQNMAHPAPGAVKRLLVHKAQLTYVPAAAGNLYTDYAPVRKMIYPVVHRGFLAHGIPLLTDIFFIISEYREQVNLYVYVNVAHGI</sequence>
<dbReference type="Proteomes" id="UP000184529">
    <property type="component" value="Unassembled WGS sequence"/>
</dbReference>
<organism evidence="1 2">
    <name type="scientific">Desulfofundulus thermosubterraneus DSM 16057</name>
    <dbReference type="NCBI Taxonomy" id="1121432"/>
    <lineage>
        <taxon>Bacteria</taxon>
        <taxon>Bacillati</taxon>
        <taxon>Bacillota</taxon>
        <taxon>Clostridia</taxon>
        <taxon>Eubacteriales</taxon>
        <taxon>Peptococcaceae</taxon>
        <taxon>Desulfofundulus</taxon>
    </lineage>
</organism>